<evidence type="ECO:0000313" key="3">
    <source>
        <dbReference type="EMBL" id="KAG2185625.1"/>
    </source>
</evidence>
<sequence>MSVTHLLLLGLLEEKNGDSANIQDETKSLDVIINITLTVHSNYIQNSFTLGDIRCMKSLWRSWVRDGIMHFTGLYFAVLGGAYSSLAKANSRYALKAGSLAIRQIQLAQKLNDTVQECKCWLYYAEDLIHLGKLAKARKILRKQYQFAYDYQSEL</sequence>
<keyword evidence="2" id="KW-0732">Signal</keyword>
<protein>
    <submittedName>
        <fullName evidence="3">Uncharacterized protein</fullName>
    </submittedName>
</protein>
<keyword evidence="1" id="KW-1133">Transmembrane helix</keyword>
<feature type="transmembrane region" description="Helical" evidence="1">
    <location>
        <begin position="67"/>
        <end position="86"/>
    </location>
</feature>
<dbReference type="PANTHER" id="PTHR36693">
    <property type="entry name" value="GH02722P"/>
    <property type="match status" value="1"/>
</dbReference>
<keyword evidence="1" id="KW-0472">Membrane</keyword>
<dbReference type="PANTHER" id="PTHR36693:SF1">
    <property type="entry name" value="GH02722P"/>
    <property type="match status" value="1"/>
</dbReference>
<comment type="caution">
    <text evidence="3">The sequence shown here is derived from an EMBL/GenBank/DDBJ whole genome shotgun (WGS) entry which is preliminary data.</text>
</comment>
<feature type="signal peptide" evidence="2">
    <location>
        <begin position="1"/>
        <end position="19"/>
    </location>
</feature>
<keyword evidence="4" id="KW-1185">Reference proteome</keyword>
<dbReference type="Pfam" id="PF16065">
    <property type="entry name" value="DUF4807"/>
    <property type="match status" value="1"/>
</dbReference>
<feature type="chain" id="PRO_5033987616" evidence="2">
    <location>
        <begin position="20"/>
        <end position="155"/>
    </location>
</feature>
<dbReference type="EMBL" id="JAEPRA010000005">
    <property type="protein sequence ID" value="KAG2185625.1"/>
    <property type="molecule type" value="Genomic_DNA"/>
</dbReference>
<proteinExistence type="predicted"/>
<dbReference type="InterPro" id="IPR032072">
    <property type="entry name" value="DUF4807"/>
</dbReference>
<keyword evidence="1" id="KW-0812">Transmembrane</keyword>
<evidence type="ECO:0000256" key="1">
    <source>
        <dbReference type="SAM" id="Phobius"/>
    </source>
</evidence>
<accession>A0A8H7Q5E4</accession>
<gene>
    <name evidence="3" type="ORF">INT44_002418</name>
</gene>
<dbReference type="AlphaFoldDB" id="A0A8H7Q5E4"/>
<evidence type="ECO:0000313" key="4">
    <source>
        <dbReference type="Proteomes" id="UP000612746"/>
    </source>
</evidence>
<evidence type="ECO:0000256" key="2">
    <source>
        <dbReference type="SAM" id="SignalP"/>
    </source>
</evidence>
<name>A0A8H7Q5E4_9FUNG</name>
<reference evidence="3" key="1">
    <citation type="submission" date="2020-12" db="EMBL/GenBank/DDBJ databases">
        <title>Metabolic potential, ecology and presence of endohyphal bacteria is reflected in genomic diversity of Mucoromycotina.</title>
        <authorList>
            <person name="Muszewska A."/>
            <person name="Okrasinska A."/>
            <person name="Steczkiewicz K."/>
            <person name="Drgas O."/>
            <person name="Orlowska M."/>
            <person name="Perlinska-Lenart U."/>
            <person name="Aleksandrzak-Piekarczyk T."/>
            <person name="Szatraj K."/>
            <person name="Zielenkiewicz U."/>
            <person name="Pilsyk S."/>
            <person name="Malc E."/>
            <person name="Mieczkowski P."/>
            <person name="Kruszewska J.S."/>
            <person name="Biernat P."/>
            <person name="Pawlowska J."/>
        </authorList>
    </citation>
    <scope>NUCLEOTIDE SEQUENCE</scope>
    <source>
        <strain evidence="3">WA0000051536</strain>
    </source>
</reference>
<dbReference type="OrthoDB" id="121932at2759"/>
<organism evidence="3 4">
    <name type="scientific">Umbelopsis vinacea</name>
    <dbReference type="NCBI Taxonomy" id="44442"/>
    <lineage>
        <taxon>Eukaryota</taxon>
        <taxon>Fungi</taxon>
        <taxon>Fungi incertae sedis</taxon>
        <taxon>Mucoromycota</taxon>
        <taxon>Mucoromycotina</taxon>
        <taxon>Umbelopsidomycetes</taxon>
        <taxon>Umbelopsidales</taxon>
        <taxon>Umbelopsidaceae</taxon>
        <taxon>Umbelopsis</taxon>
    </lineage>
</organism>
<dbReference type="Proteomes" id="UP000612746">
    <property type="component" value="Unassembled WGS sequence"/>
</dbReference>